<keyword evidence="1" id="KW-0805">Transcription regulation</keyword>
<reference evidence="5 6" key="1">
    <citation type="submission" date="2021-12" db="EMBL/GenBank/DDBJ databases">
        <title>Discovery of the Pendulisporaceae a myxobacterial family with distinct sporulation behavior and unique specialized metabolism.</title>
        <authorList>
            <person name="Garcia R."/>
            <person name="Popoff A."/>
            <person name="Bader C.D."/>
            <person name="Loehr J."/>
            <person name="Walesch S."/>
            <person name="Walt C."/>
            <person name="Boldt J."/>
            <person name="Bunk B."/>
            <person name="Haeckl F.J.F.P.J."/>
            <person name="Gunesch A.P."/>
            <person name="Birkelbach J."/>
            <person name="Nuebel U."/>
            <person name="Pietschmann T."/>
            <person name="Bach T."/>
            <person name="Mueller R."/>
        </authorList>
    </citation>
    <scope>NUCLEOTIDE SEQUENCE [LARGE SCALE GENOMIC DNA]</scope>
    <source>
        <strain evidence="5 6">MSr11954</strain>
    </source>
</reference>
<evidence type="ECO:0000313" key="6">
    <source>
        <dbReference type="Proteomes" id="UP001370348"/>
    </source>
</evidence>
<dbReference type="InterPro" id="IPR032687">
    <property type="entry name" value="AraC-type_N"/>
</dbReference>
<keyword evidence="3" id="KW-0804">Transcription</keyword>
<evidence type="ECO:0000256" key="1">
    <source>
        <dbReference type="ARBA" id="ARBA00023015"/>
    </source>
</evidence>
<dbReference type="Pfam" id="PF12833">
    <property type="entry name" value="HTH_18"/>
    <property type="match status" value="1"/>
</dbReference>
<name>A0ABZ2M1P6_9BACT</name>
<dbReference type="PANTHER" id="PTHR47894:SF1">
    <property type="entry name" value="HTH-TYPE TRANSCRIPTIONAL REGULATOR VQSM"/>
    <property type="match status" value="1"/>
</dbReference>
<proteinExistence type="predicted"/>
<sequence>MTPSDPVLTIRTRFLTFVLHYVQSRGGDARALARRFELPPEHSDTEPVRWELLRDLSEAAERAIDEPFIGLRMAQANPRGSYGVFEFSAYTAPKVGDALARLVRYQSLVTDRTRFALRVTEDRSTIEHRIVGLPFGCGRHPNEFTVALLVRRVREILDPAFAPCGAYFGHDRPACVDELVEFFGTDNLVFAHPFNGISFARELLDRPMPTADPALLSVLDEHAKILVGILPQATDFLGSVRNVIQRDLLNGPPGVDKVADRLRMSVRTLQRRLRDCQTSFNELVDDVRHQLALQHLANETLSIGEITYVLGYSDTRAFHRAFRRWKGTTPAAYRRRNEPGAVHAISRDLE</sequence>
<evidence type="ECO:0000256" key="3">
    <source>
        <dbReference type="ARBA" id="ARBA00023163"/>
    </source>
</evidence>
<dbReference type="InterPro" id="IPR018060">
    <property type="entry name" value="HTH_AraC"/>
</dbReference>
<feature type="domain" description="HTH araC/xylS-type" evidence="4">
    <location>
        <begin position="238"/>
        <end position="336"/>
    </location>
</feature>
<dbReference type="InterPro" id="IPR009057">
    <property type="entry name" value="Homeodomain-like_sf"/>
</dbReference>
<keyword evidence="6" id="KW-1185">Reference proteome</keyword>
<dbReference type="PROSITE" id="PS01124">
    <property type="entry name" value="HTH_ARAC_FAMILY_2"/>
    <property type="match status" value="1"/>
</dbReference>
<accession>A0ABZ2M1P6</accession>
<dbReference type="SUPFAM" id="SSF46689">
    <property type="entry name" value="Homeodomain-like"/>
    <property type="match status" value="1"/>
</dbReference>
<dbReference type="SMART" id="SM00342">
    <property type="entry name" value="HTH_ARAC"/>
    <property type="match status" value="1"/>
</dbReference>
<organism evidence="5 6">
    <name type="scientific">Pendulispora albinea</name>
    <dbReference type="NCBI Taxonomy" id="2741071"/>
    <lineage>
        <taxon>Bacteria</taxon>
        <taxon>Pseudomonadati</taxon>
        <taxon>Myxococcota</taxon>
        <taxon>Myxococcia</taxon>
        <taxon>Myxococcales</taxon>
        <taxon>Sorangiineae</taxon>
        <taxon>Pendulisporaceae</taxon>
        <taxon>Pendulispora</taxon>
    </lineage>
</organism>
<dbReference type="EMBL" id="CP089984">
    <property type="protein sequence ID" value="WXB15285.1"/>
    <property type="molecule type" value="Genomic_DNA"/>
</dbReference>
<evidence type="ECO:0000259" key="4">
    <source>
        <dbReference type="PROSITE" id="PS01124"/>
    </source>
</evidence>
<dbReference type="Proteomes" id="UP001370348">
    <property type="component" value="Chromosome"/>
</dbReference>
<evidence type="ECO:0000256" key="2">
    <source>
        <dbReference type="ARBA" id="ARBA00023125"/>
    </source>
</evidence>
<dbReference type="RefSeq" id="WP_394824910.1">
    <property type="nucleotide sequence ID" value="NZ_CP089984.1"/>
</dbReference>
<gene>
    <name evidence="5" type="ORF">LZC94_46625</name>
</gene>
<evidence type="ECO:0000313" key="5">
    <source>
        <dbReference type="EMBL" id="WXB15285.1"/>
    </source>
</evidence>
<keyword evidence="2" id="KW-0238">DNA-binding</keyword>
<dbReference type="Pfam" id="PF12625">
    <property type="entry name" value="Arabinose_bd"/>
    <property type="match status" value="1"/>
</dbReference>
<dbReference type="PANTHER" id="PTHR47894">
    <property type="entry name" value="HTH-TYPE TRANSCRIPTIONAL REGULATOR GADX"/>
    <property type="match status" value="1"/>
</dbReference>
<dbReference type="Gene3D" id="1.10.10.60">
    <property type="entry name" value="Homeodomain-like"/>
    <property type="match status" value="1"/>
</dbReference>
<protein>
    <submittedName>
        <fullName evidence="5">AraC family transcriptional regulator</fullName>
    </submittedName>
</protein>